<protein>
    <recommendedName>
        <fullName evidence="3">YD repeat-containing protein</fullName>
    </recommendedName>
</protein>
<name>A0A1F6GFW6_9PROT</name>
<dbReference type="EMBL" id="MFNE01000006">
    <property type="protein sequence ID" value="OGG97000.1"/>
    <property type="molecule type" value="Genomic_DNA"/>
</dbReference>
<evidence type="ECO:0008006" key="3">
    <source>
        <dbReference type="Google" id="ProtNLM"/>
    </source>
</evidence>
<reference evidence="1 2" key="1">
    <citation type="journal article" date="2016" name="Nat. Commun.">
        <title>Thousands of microbial genomes shed light on interconnected biogeochemical processes in an aquifer system.</title>
        <authorList>
            <person name="Anantharaman K."/>
            <person name="Brown C.T."/>
            <person name="Hug L.A."/>
            <person name="Sharon I."/>
            <person name="Castelle C.J."/>
            <person name="Probst A.J."/>
            <person name="Thomas B.C."/>
            <person name="Singh A."/>
            <person name="Wilkins M.J."/>
            <person name="Karaoz U."/>
            <person name="Brodie E.L."/>
            <person name="Williams K.H."/>
            <person name="Hubbard S.S."/>
            <person name="Banfield J.F."/>
        </authorList>
    </citation>
    <scope>NUCLEOTIDE SEQUENCE [LARGE SCALE GENOMIC DNA]</scope>
</reference>
<dbReference type="AlphaFoldDB" id="A0A1F6GFW6"/>
<evidence type="ECO:0000313" key="2">
    <source>
        <dbReference type="Proteomes" id="UP000178449"/>
    </source>
</evidence>
<comment type="caution">
    <text evidence="1">The sequence shown here is derived from an EMBL/GenBank/DDBJ whole genome shotgun (WGS) entry which is preliminary data.</text>
</comment>
<evidence type="ECO:0000313" key="1">
    <source>
        <dbReference type="EMBL" id="OGG97000.1"/>
    </source>
</evidence>
<accession>A0A1F6GFW6</accession>
<gene>
    <name evidence="1" type="ORF">A2527_02780</name>
</gene>
<proteinExistence type="predicted"/>
<dbReference type="STRING" id="1817772.A2527_02780"/>
<organism evidence="1 2">
    <name type="scientific">Candidatus Lambdaproteobacteria bacterium RIFOXYD2_FULL_50_16</name>
    <dbReference type="NCBI Taxonomy" id="1817772"/>
    <lineage>
        <taxon>Bacteria</taxon>
        <taxon>Pseudomonadati</taxon>
        <taxon>Pseudomonadota</taxon>
        <taxon>Candidatus Lambdaproteobacteria</taxon>
    </lineage>
</organism>
<sequence length="553" mass="61166">MEKRNLLYKSAVLGFSLLALWGCKKDNGFKDRMTNSELLVPFAKYLTINLHSTDRVGGAISVQVSASRAFDTGYWGWNDQTGYLANASFLVFNKEISTPLPENSLEFEFFRPFVDGSLPNNYVSTGILRPKAINGYTYVTKDKNGNDVTQSQPNTYEVQYDTSTGDLTAAVKTLFDTSGNQTYKYIYTYAADPRDYSLYYPSGYSLYTGATQTFTGASTTTIEVSTEGNNKFETHTYRNFTSSSTLGDFTDNSFGIKNSATVVKKIMSVGFYKDATTDVSADSINTTTTYYSADTTAVYKEVDMKNYKNWDRRQLKTYTTETYNINSGTETLASRQVINYTDGLETQRTDYSVSGGTASLSAKTTTARNTRGRPVTVTVSNSSSITNYREDYTYDSDFRLSTFRAYNVSSTGVDSCASGYNQTYLQSTDTSGNLIYIVTKTTYSCNTAGTTVDTSTPSAKTVTTYNSIWKPTLIQTYTYTSGAFQLASQLGYSYNNAGLTTQKQSYLVSLGLATSDTYTVYQYDSNGFLTATINYTAGGVIAANYDTTTWAYK</sequence>
<dbReference type="Proteomes" id="UP000178449">
    <property type="component" value="Unassembled WGS sequence"/>
</dbReference>